<comment type="caution">
    <text evidence="2">The sequence shown here is derived from an EMBL/GenBank/DDBJ whole genome shotgun (WGS) entry which is preliminary data.</text>
</comment>
<reference evidence="2 3" key="1">
    <citation type="journal article" date="2018" name="G3 (Bethesda)">
        <title>A High-Quality Reference Genome for the Invasive Mosquitofish Gambusia affinis Using a Chicago Library.</title>
        <authorList>
            <person name="Hoffberg S.L."/>
            <person name="Troendle N.J."/>
            <person name="Glenn T.C."/>
            <person name="Mahmud O."/>
            <person name="Louha S."/>
            <person name="Chalopin D."/>
            <person name="Bennetzen J.L."/>
            <person name="Mauricio R."/>
        </authorList>
    </citation>
    <scope>NUCLEOTIDE SEQUENCE [LARGE SCALE GENOMIC DNA]</scope>
    <source>
        <strain evidence="2">NE01/NJP1002.9</strain>
        <tissue evidence="2">Muscle</tissue>
    </source>
</reference>
<organism evidence="2 3">
    <name type="scientific">Gambusia affinis</name>
    <name type="common">Western mosquitofish</name>
    <name type="synonym">Heterandria affinis</name>
    <dbReference type="NCBI Taxonomy" id="33528"/>
    <lineage>
        <taxon>Eukaryota</taxon>
        <taxon>Metazoa</taxon>
        <taxon>Chordata</taxon>
        <taxon>Craniata</taxon>
        <taxon>Vertebrata</taxon>
        <taxon>Euteleostomi</taxon>
        <taxon>Actinopterygii</taxon>
        <taxon>Neopterygii</taxon>
        <taxon>Teleostei</taxon>
        <taxon>Neoteleostei</taxon>
        <taxon>Acanthomorphata</taxon>
        <taxon>Ovalentaria</taxon>
        <taxon>Atherinomorphae</taxon>
        <taxon>Cyprinodontiformes</taxon>
        <taxon>Poeciliidae</taxon>
        <taxon>Poeciliinae</taxon>
        <taxon>Gambusia</taxon>
    </lineage>
</organism>
<evidence type="ECO:0000313" key="3">
    <source>
        <dbReference type="Proteomes" id="UP000250572"/>
    </source>
</evidence>
<evidence type="ECO:0000313" key="2">
    <source>
        <dbReference type="EMBL" id="PWA14947.1"/>
    </source>
</evidence>
<evidence type="ECO:0000256" key="1">
    <source>
        <dbReference type="SAM" id="MobiDB-lite"/>
    </source>
</evidence>
<proteinExistence type="predicted"/>
<protein>
    <submittedName>
        <fullName evidence="2">Uncharacterized protein</fullName>
    </submittedName>
</protein>
<feature type="region of interest" description="Disordered" evidence="1">
    <location>
        <begin position="89"/>
        <end position="125"/>
    </location>
</feature>
<name>A0A315UT95_GAMAF</name>
<dbReference type="Proteomes" id="UP000250572">
    <property type="component" value="Unassembled WGS sequence"/>
</dbReference>
<sequence length="172" mass="19431">MLIFPISQRYDFRRRVADVLQAEMARITILPGSPFFTKGGKCQTVNFMVSELPVRGFSAGLSGTKSSFQMKGTGAFYLEVKVKWRRRGEVQNPGKQSVDHRQRGEEVKRLSKGGHRAERTRSPQTTGCVSLTSHCRASILPCRSSSAPTTSLHLRWYSFTQSFCRDTRVEKP</sequence>
<feature type="compositionally biased region" description="Basic and acidic residues" evidence="1">
    <location>
        <begin position="97"/>
        <end position="121"/>
    </location>
</feature>
<dbReference type="EMBL" id="NHOQ01002739">
    <property type="protein sequence ID" value="PWA14947.1"/>
    <property type="molecule type" value="Genomic_DNA"/>
</dbReference>
<gene>
    <name evidence="2" type="ORF">CCH79_00014247</name>
</gene>
<dbReference type="AlphaFoldDB" id="A0A315UT95"/>
<accession>A0A315UT95</accession>
<keyword evidence="3" id="KW-1185">Reference proteome</keyword>